<comment type="similarity">
    <text evidence="10">Belongs to the insect chemoreceptor superfamily. Heteromeric odorant receptor channel (TC 1.A.69) family.</text>
</comment>
<proteinExistence type="evidence at transcript level"/>
<evidence type="ECO:0000256" key="6">
    <source>
        <dbReference type="ARBA" id="ARBA00022989"/>
    </source>
</evidence>
<dbReference type="EMBL" id="OR059193">
    <property type="protein sequence ID" value="WLK66403.1"/>
    <property type="molecule type" value="mRNA"/>
</dbReference>
<keyword evidence="4 10" id="KW-0812">Transmembrane</keyword>
<evidence type="ECO:0000256" key="9">
    <source>
        <dbReference type="ARBA" id="ARBA00023224"/>
    </source>
</evidence>
<dbReference type="PANTHER" id="PTHR21137:SF35">
    <property type="entry name" value="ODORANT RECEPTOR 19A-RELATED"/>
    <property type="match status" value="1"/>
</dbReference>
<comment type="subcellular location">
    <subcellularLocation>
        <location evidence="1 10">Cell membrane</location>
        <topology evidence="1 10">Multi-pass membrane protein</topology>
    </subcellularLocation>
</comment>
<accession>A0AA49X790</accession>
<evidence type="ECO:0000256" key="5">
    <source>
        <dbReference type="ARBA" id="ARBA00022725"/>
    </source>
</evidence>
<keyword evidence="5 10" id="KW-0552">Olfaction</keyword>
<keyword evidence="3 10" id="KW-0716">Sensory transduction</keyword>
<comment type="caution">
    <text evidence="10">Lacks conserved residue(s) required for the propagation of feature annotation.</text>
</comment>
<dbReference type="GO" id="GO:0005549">
    <property type="term" value="F:odorant binding"/>
    <property type="evidence" value="ECO:0007669"/>
    <property type="project" value="InterPro"/>
</dbReference>
<evidence type="ECO:0000256" key="1">
    <source>
        <dbReference type="ARBA" id="ARBA00004651"/>
    </source>
</evidence>
<dbReference type="GO" id="GO:0005886">
    <property type="term" value="C:plasma membrane"/>
    <property type="evidence" value="ECO:0007669"/>
    <property type="project" value="UniProtKB-SubCell"/>
</dbReference>
<evidence type="ECO:0000256" key="2">
    <source>
        <dbReference type="ARBA" id="ARBA00022475"/>
    </source>
</evidence>
<keyword evidence="2" id="KW-1003">Cell membrane</keyword>
<keyword evidence="8 10" id="KW-0675">Receptor</keyword>
<feature type="transmembrane region" description="Helical" evidence="10">
    <location>
        <begin position="255"/>
        <end position="276"/>
    </location>
</feature>
<feature type="transmembrane region" description="Helical" evidence="10">
    <location>
        <begin position="282"/>
        <end position="304"/>
    </location>
</feature>
<evidence type="ECO:0000256" key="8">
    <source>
        <dbReference type="ARBA" id="ARBA00023170"/>
    </source>
</evidence>
<evidence type="ECO:0000256" key="3">
    <source>
        <dbReference type="ARBA" id="ARBA00022606"/>
    </source>
</evidence>
<feature type="transmembrane region" description="Helical" evidence="10">
    <location>
        <begin position="34"/>
        <end position="56"/>
    </location>
</feature>
<keyword evidence="9 10" id="KW-0807">Transducer</keyword>
<keyword evidence="6 10" id="KW-1133">Transmembrane helix</keyword>
<evidence type="ECO:0000313" key="11">
    <source>
        <dbReference type="EMBL" id="WLK66403.1"/>
    </source>
</evidence>
<dbReference type="GO" id="GO:0004984">
    <property type="term" value="F:olfactory receptor activity"/>
    <property type="evidence" value="ECO:0007669"/>
    <property type="project" value="InterPro"/>
</dbReference>
<sequence>MVARPDQFDAYKFEKAILIFFGFPVGHEWKGLQLVKGIISIIISISLIISMIGNIIEKVDNVPLILETLYFGLTQTTFLCKAYNLIVNKHKVSLLETYLRKPIFNQYTVDQYNFIKKAVRICNMFAKTFRFFVGITIAFYAIFPFIEHTLPLPGWFPFDKRKYSYILYIYHLVCLILNGYNHTSLDCINAAMISIASAQFEILKDNLHNLRRDEDNDLTIDQQDAVVRTRVKNCVLHHNVIIKFVALIEDMYSNVLLIQFLCSIIIMCVTGFQVFVIPPARMHYITLVLYFCCNLTQTAIYSWFGHDILAKSSDIGLACYMTEWNVLSPKARKLISIIMERSKIPIILTAGKFINLSLNTFMMIVRTSYSYLAVLQHMYKT</sequence>
<protein>
    <recommendedName>
        <fullName evidence="10">Odorant receptor</fullName>
    </recommendedName>
</protein>
<dbReference type="InterPro" id="IPR004117">
    <property type="entry name" value="7tm6_olfct_rcpt"/>
</dbReference>
<feature type="transmembrane region" description="Helical" evidence="10">
    <location>
        <begin position="163"/>
        <end position="180"/>
    </location>
</feature>
<dbReference type="Pfam" id="PF02949">
    <property type="entry name" value="7tm_6"/>
    <property type="match status" value="1"/>
</dbReference>
<evidence type="ECO:0000256" key="10">
    <source>
        <dbReference type="RuleBase" id="RU351113"/>
    </source>
</evidence>
<dbReference type="GO" id="GO:0007165">
    <property type="term" value="P:signal transduction"/>
    <property type="evidence" value="ECO:0007669"/>
    <property type="project" value="UniProtKB-KW"/>
</dbReference>
<evidence type="ECO:0000256" key="4">
    <source>
        <dbReference type="ARBA" id="ARBA00022692"/>
    </source>
</evidence>
<dbReference type="AlphaFoldDB" id="A0AA49X790"/>
<evidence type="ECO:0000256" key="7">
    <source>
        <dbReference type="ARBA" id="ARBA00023136"/>
    </source>
</evidence>
<name>A0AA49X790_HOLPA</name>
<feature type="transmembrane region" description="Helical" evidence="10">
    <location>
        <begin position="124"/>
        <end position="143"/>
    </location>
</feature>
<reference evidence="11" key="1">
    <citation type="submission" date="2023-05" db="EMBL/GenBank/DDBJ databases">
        <authorList>
            <person name="Dong H."/>
            <person name="Yin J."/>
            <person name="Li K."/>
            <person name="Qu Y."/>
        </authorList>
    </citation>
    <scope>NUCLEOTIDE SEQUENCE</scope>
    <source>
        <tissue evidence="11">Antenna</tissue>
    </source>
</reference>
<organism evidence="11">
    <name type="scientific">Holotrichia parallela</name>
    <name type="common">Dark black chafer beetle</name>
    <name type="synonym">Pedinotrichia parallela</name>
    <dbReference type="NCBI Taxonomy" id="93412"/>
    <lineage>
        <taxon>Eukaryota</taxon>
        <taxon>Metazoa</taxon>
        <taxon>Ecdysozoa</taxon>
        <taxon>Arthropoda</taxon>
        <taxon>Hexapoda</taxon>
        <taxon>Insecta</taxon>
        <taxon>Pterygota</taxon>
        <taxon>Neoptera</taxon>
        <taxon>Endopterygota</taxon>
        <taxon>Coleoptera</taxon>
        <taxon>Polyphaga</taxon>
        <taxon>Scarabaeiformia</taxon>
        <taxon>Scarabaeidae</taxon>
        <taxon>Melolonthinae</taxon>
        <taxon>Holotrichia</taxon>
    </lineage>
</organism>
<dbReference type="PANTHER" id="PTHR21137">
    <property type="entry name" value="ODORANT RECEPTOR"/>
    <property type="match status" value="1"/>
</dbReference>
<keyword evidence="7 10" id="KW-0472">Membrane</keyword>